<dbReference type="OrthoDB" id="9784270at2"/>
<dbReference type="InterPro" id="IPR056174">
    <property type="entry name" value="SpoVR_N"/>
</dbReference>
<keyword evidence="5" id="KW-1185">Reference proteome</keyword>
<evidence type="ECO:0000313" key="4">
    <source>
        <dbReference type="EMBL" id="TCP62463.1"/>
    </source>
</evidence>
<feature type="region of interest" description="Disordered" evidence="1">
    <location>
        <begin position="173"/>
        <end position="230"/>
    </location>
</feature>
<protein>
    <submittedName>
        <fullName evidence="4">Stage V sporulation protein R</fullName>
    </submittedName>
</protein>
<evidence type="ECO:0000259" key="2">
    <source>
        <dbReference type="Pfam" id="PF04293"/>
    </source>
</evidence>
<dbReference type="PANTHER" id="PTHR30029:SF2">
    <property type="entry name" value="STAGE V SPORULATION PROTEIN R"/>
    <property type="match status" value="1"/>
</dbReference>
<dbReference type="Proteomes" id="UP000294813">
    <property type="component" value="Unassembled WGS sequence"/>
</dbReference>
<proteinExistence type="predicted"/>
<accession>A0A4R2RHJ7</accession>
<evidence type="ECO:0000256" key="1">
    <source>
        <dbReference type="SAM" id="MobiDB-lite"/>
    </source>
</evidence>
<reference evidence="4 5" key="1">
    <citation type="submission" date="2019-03" db="EMBL/GenBank/DDBJ databases">
        <title>Genomic Encyclopedia of Type Strains, Phase IV (KMG-IV): sequencing the most valuable type-strain genomes for metagenomic binning, comparative biology and taxonomic classification.</title>
        <authorList>
            <person name="Goeker M."/>
        </authorList>
    </citation>
    <scope>NUCLEOTIDE SEQUENCE [LARGE SCALE GENOMIC DNA]</scope>
    <source>
        <strain evidence="4 5">DSM 11170</strain>
    </source>
</reference>
<evidence type="ECO:0000313" key="5">
    <source>
        <dbReference type="Proteomes" id="UP000294813"/>
    </source>
</evidence>
<dbReference type="EMBL" id="SLXT01000022">
    <property type="protein sequence ID" value="TCP62463.1"/>
    <property type="molecule type" value="Genomic_DNA"/>
</dbReference>
<name>A0A4R2RHJ7_9FIRM</name>
<dbReference type="Pfam" id="PF04293">
    <property type="entry name" value="SpoVR"/>
    <property type="match status" value="1"/>
</dbReference>
<evidence type="ECO:0000259" key="3">
    <source>
        <dbReference type="Pfam" id="PF24755"/>
    </source>
</evidence>
<organism evidence="4 5">
    <name type="scientific">Heliophilum fasciatum</name>
    <dbReference type="NCBI Taxonomy" id="35700"/>
    <lineage>
        <taxon>Bacteria</taxon>
        <taxon>Bacillati</taxon>
        <taxon>Bacillota</taxon>
        <taxon>Clostridia</taxon>
        <taxon>Eubacteriales</taxon>
        <taxon>Heliobacteriaceae</taxon>
        <taxon>Heliophilum</taxon>
    </lineage>
</organism>
<dbReference type="InterPro" id="IPR057008">
    <property type="entry name" value="SpoVR-like_C"/>
</dbReference>
<sequence length="470" mass="54479">MAQDPTQATMQRMAVSIPQIMAIARNFGLDFYDMRFEICPAEVIYTLGAYGMPTRFNHWSFGKTFHKMKMAYDFNLSRIYELVINSNPCYAFLLEGNTAIQNELIVAHVLAHCDFFKHNCAFAGTARYMVDSMAASADRIRNYEFQYGLDNVEKFLDAAMAIQEHIDPHYRTIKQPAPTKLGPSPAQAASDPAESPAVLSPSPAGASKDAADAGKKAAESGKDPVKPRRPAQPQKDLLLFIMEHGHFLTEWQQDILSIIRSEMCYFWPQMRTKVMNEGWATFWHLRIMREMDVSPADDWEWAKMHAQVVQPSRQSLNPYHLGLRIFEDIERRWGREKIFEVREMETDTAFLRNYLTRELVDELDLYLYKKVGNQWQIVEKNWEAIRDELVHRLTNAGFPTIYVEDGDENRAGELRLRHAFEGVELDIPYLERTLPHVYTLWGRTVHFETVLEGKKVLFSYNGEKVQRKYI</sequence>
<dbReference type="RefSeq" id="WP_131919955.1">
    <property type="nucleotide sequence ID" value="NZ_JAOQNU010000021.1"/>
</dbReference>
<feature type="domain" description="SpoVR protein-like N-terminal" evidence="2">
    <location>
        <begin position="9"/>
        <end position="397"/>
    </location>
</feature>
<dbReference type="AlphaFoldDB" id="A0A4R2RHJ7"/>
<dbReference type="Pfam" id="PF24755">
    <property type="entry name" value="SpoVR_C"/>
    <property type="match status" value="1"/>
</dbReference>
<feature type="domain" description="SpoVR-like C-terminal" evidence="3">
    <location>
        <begin position="399"/>
        <end position="450"/>
    </location>
</feature>
<comment type="caution">
    <text evidence="4">The sequence shown here is derived from an EMBL/GenBank/DDBJ whole genome shotgun (WGS) entry which is preliminary data.</text>
</comment>
<dbReference type="PANTHER" id="PTHR30029">
    <property type="entry name" value="STAGE V SPORULATION PROTEIN R"/>
    <property type="match status" value="1"/>
</dbReference>
<dbReference type="InterPro" id="IPR007390">
    <property type="entry name" value="Spore_V_R"/>
</dbReference>
<feature type="compositionally biased region" description="Basic and acidic residues" evidence="1">
    <location>
        <begin position="209"/>
        <end position="226"/>
    </location>
</feature>
<gene>
    <name evidence="4" type="ORF">EDD73_12234</name>
</gene>